<name>A0A7G2CHW7_9TRYP</name>
<dbReference type="Proteomes" id="UP000515908">
    <property type="component" value="Chromosome 09"/>
</dbReference>
<organism evidence="1 2">
    <name type="scientific">Angomonas deanei</name>
    <dbReference type="NCBI Taxonomy" id="59799"/>
    <lineage>
        <taxon>Eukaryota</taxon>
        <taxon>Discoba</taxon>
        <taxon>Euglenozoa</taxon>
        <taxon>Kinetoplastea</taxon>
        <taxon>Metakinetoplastina</taxon>
        <taxon>Trypanosomatida</taxon>
        <taxon>Trypanosomatidae</taxon>
        <taxon>Strigomonadinae</taxon>
        <taxon>Angomonas</taxon>
    </lineage>
</organism>
<dbReference type="AlphaFoldDB" id="A0A7G2CHW7"/>
<keyword evidence="2" id="KW-1185">Reference proteome</keyword>
<dbReference type="EMBL" id="LR877153">
    <property type="protein sequence ID" value="CAD2217812.1"/>
    <property type="molecule type" value="Genomic_DNA"/>
</dbReference>
<accession>A0A7G2CHW7</accession>
<evidence type="ECO:0000313" key="1">
    <source>
        <dbReference type="EMBL" id="CAD2217812.1"/>
    </source>
</evidence>
<sequence>MKRTRDEVSAFAKTFEIISELTRDTCEKAVRMWEASQRHVASSSFSLSEIVTQMDTAVSLPVWMMRKVGFDAAFLSTHLQHIREHALFGENPPLIESIALVGNGGRSLVFSSSSSSSIEIPSALSEHFVAGDVVVVTQDPVKAAADSIRYVTFNADVFLDGDSWADGVNTNLNLVTEWAGSLLALPPGLAQLTFLMEDSLGVGKTGKCGWGRALQLPLLLQVKQSLAYELDRKVETKLKHCCLMLLRIFGNLLLHSESIMPLPNLFRYLLFEFLSSPLVVEGLSVYLPQLGENTSLSSMSAPFQNILHLYLSYCETDVRKCAPFTKELELNSINAVNVILHRLSSFWCREDAKTSSQNDVLTILDELGTSGLLYHAKQFVERTKIPAADDFFFKLQSYPTLKDLPEISLQVVRDQLQAAVRTYSPYVTKDTGRFLESLGWAAYAEFYENVSTTVKSIVEFLEKSPDFSPEMFDGVYSGRLDAVAPPLVTEQLSSLSHSELRHISKFGPAVHLTVQPHDANASLHAHMSGFSMGDGSLSAFGFVLVSIQRTRTLFPVIVTAVNPSDNGGLECTAHILRDSDFFAESFELSVSSSGLHDCWLVMGNTTYGMAESGIKTVATTLPPFTPAISFFDFMSRLDELHRSVQAGIREGNRKVKKPHHLQGQSFLWMDYFTQEKVNKQVNVPTMDSAVSKAFFNNDVGRQCLEDISANYTFTAAQHEALHVLTSPIAQRKDRGELQTSMHVINGTVGSGRSTVLQTASFVKGTQLASVRKVLMQEVQRSIKNNGDVLKQLFLQLTESHTNGTDAADLMERIASSAEQQTELFVKLGTSLKYMETPFLLQSTAGEHSPEKETLDITSVRLSSLMGEGLARSYKSPLAQRLEACWSVLNRMGSGARDLLDKEGTTKCLWTLAAPFVMESRSIRETWETTVEVGEASWSAYLTK</sequence>
<reference evidence="1 2" key="1">
    <citation type="submission" date="2020-08" db="EMBL/GenBank/DDBJ databases">
        <authorList>
            <person name="Newling K."/>
            <person name="Davey J."/>
            <person name="Forrester S."/>
        </authorList>
    </citation>
    <scope>NUCLEOTIDE SEQUENCE [LARGE SCALE GENOMIC DNA]</scope>
    <source>
        <strain evidence="2">Crithidia deanei Carvalho (ATCC PRA-265)</strain>
    </source>
</reference>
<protein>
    <submittedName>
        <fullName evidence="1">Uncharacterized protein</fullName>
    </submittedName>
</protein>
<dbReference type="VEuPathDB" id="TriTrypDB:ADEAN_000529500"/>
<proteinExistence type="predicted"/>
<gene>
    <name evidence="1" type="ORF">ADEAN_000529500</name>
</gene>
<evidence type="ECO:0000313" key="2">
    <source>
        <dbReference type="Proteomes" id="UP000515908"/>
    </source>
</evidence>